<dbReference type="OrthoDB" id="5860238at2759"/>
<accession>A0A3P8AMK2</accession>
<feature type="region of interest" description="Disordered" evidence="1">
    <location>
        <begin position="54"/>
        <end position="73"/>
    </location>
</feature>
<evidence type="ECO:0000256" key="1">
    <source>
        <dbReference type="SAM" id="MobiDB-lite"/>
    </source>
</evidence>
<feature type="region of interest" description="Disordered" evidence="1">
    <location>
        <begin position="1"/>
        <end position="35"/>
    </location>
</feature>
<organism evidence="3 4">
    <name type="scientific">Heligmosomoides polygyrus</name>
    <name type="common">Parasitic roundworm</name>
    <dbReference type="NCBI Taxonomy" id="6339"/>
    <lineage>
        <taxon>Eukaryota</taxon>
        <taxon>Metazoa</taxon>
        <taxon>Ecdysozoa</taxon>
        <taxon>Nematoda</taxon>
        <taxon>Chromadorea</taxon>
        <taxon>Rhabditida</taxon>
        <taxon>Rhabditina</taxon>
        <taxon>Rhabditomorpha</taxon>
        <taxon>Strongyloidea</taxon>
        <taxon>Heligmosomidae</taxon>
        <taxon>Heligmosomoides</taxon>
    </lineage>
</organism>
<dbReference type="Proteomes" id="UP000050761">
    <property type="component" value="Unassembled WGS sequence"/>
</dbReference>
<protein>
    <submittedName>
        <fullName evidence="2 4">Uncharacterized protein</fullName>
    </submittedName>
</protein>
<dbReference type="EMBL" id="UZAH01025357">
    <property type="protein sequence ID" value="VDO62235.1"/>
    <property type="molecule type" value="Genomic_DNA"/>
</dbReference>
<evidence type="ECO:0000313" key="2">
    <source>
        <dbReference type="EMBL" id="VDO62235.1"/>
    </source>
</evidence>
<name>A0A183FED8_HELPZ</name>
<reference evidence="4" key="2">
    <citation type="submission" date="2019-09" db="UniProtKB">
        <authorList>
            <consortium name="WormBaseParasite"/>
        </authorList>
    </citation>
    <scope>IDENTIFICATION</scope>
</reference>
<evidence type="ECO:0000313" key="3">
    <source>
        <dbReference type="Proteomes" id="UP000050761"/>
    </source>
</evidence>
<gene>
    <name evidence="2" type="ORF">HPBE_LOCUS4733</name>
</gene>
<evidence type="ECO:0000313" key="4">
    <source>
        <dbReference type="WBParaSite" id="HPBE_0000473201-mRNA-1"/>
    </source>
</evidence>
<dbReference type="WBParaSite" id="HPBE_0000473201-mRNA-1">
    <property type="protein sequence ID" value="HPBE_0000473201-mRNA-1"/>
    <property type="gene ID" value="HPBE_0000473201"/>
</dbReference>
<keyword evidence="3" id="KW-1185">Reference proteome</keyword>
<accession>A0A183FED8</accession>
<proteinExistence type="predicted"/>
<reference evidence="2 3" key="1">
    <citation type="submission" date="2018-11" db="EMBL/GenBank/DDBJ databases">
        <authorList>
            <consortium name="Pathogen Informatics"/>
        </authorList>
    </citation>
    <scope>NUCLEOTIDE SEQUENCE [LARGE SCALE GENOMIC DNA]</scope>
</reference>
<sequence>MRPSTVRCRPLRISDEDPPPPSPPNYEVIFPPKHAPPPYSQLVLRPVQSTWTVDRGPLAPTTKTRPTWAGQPRPLADSYLAPFESHSKDGSSTVFPCATMARNGFVTPENLPTARPADTTMSTISLTSESSGLTPRNTPRQASFMAAMSRQQMRDQDDAVLLIHHEDKVDPFKCAMTVEERSADASCNTILTNTPPNGCRIPISDGAPKL</sequence>
<dbReference type="AlphaFoldDB" id="A0A183FED8"/>